<dbReference type="Proteomes" id="UP001065549">
    <property type="component" value="Unassembled WGS sequence"/>
</dbReference>
<dbReference type="EMBL" id="JAOSHN010000014">
    <property type="protein sequence ID" value="MCU7380836.1"/>
    <property type="molecule type" value="Genomic_DNA"/>
</dbReference>
<proteinExistence type="predicted"/>
<accession>A0A9J6QZE7</accession>
<organism evidence="1 2">
    <name type="scientific">Hominibacterium faecale</name>
    <dbReference type="NCBI Taxonomy" id="2839743"/>
    <lineage>
        <taxon>Bacteria</taxon>
        <taxon>Bacillati</taxon>
        <taxon>Bacillota</taxon>
        <taxon>Clostridia</taxon>
        <taxon>Peptostreptococcales</taxon>
        <taxon>Anaerovoracaceae</taxon>
        <taxon>Hominibacterium</taxon>
    </lineage>
</organism>
<protein>
    <submittedName>
        <fullName evidence="1">Uncharacterized protein</fullName>
    </submittedName>
</protein>
<dbReference type="RefSeq" id="WP_269478832.1">
    <property type="nucleotide sequence ID" value="NZ_JAOSHN010000014.1"/>
</dbReference>
<evidence type="ECO:0000313" key="2">
    <source>
        <dbReference type="Proteomes" id="UP001065549"/>
    </source>
</evidence>
<name>A0A9J6QZE7_9FIRM</name>
<keyword evidence="2" id="KW-1185">Reference proteome</keyword>
<evidence type="ECO:0000313" key="1">
    <source>
        <dbReference type="EMBL" id="MCU7380836.1"/>
    </source>
</evidence>
<gene>
    <name evidence="1" type="ORF">OBO34_21210</name>
</gene>
<dbReference type="AlphaFoldDB" id="A0A9J6QZE7"/>
<sequence length="74" mass="8617">MKCKDCKYCEQPFRQQSQCGKLGRKCYYCEHPKTATLKDEFGHPLHNFIGFGDMTPESPLTLKTCKRWCPLKGE</sequence>
<comment type="caution">
    <text evidence="1">The sequence shown here is derived from an EMBL/GenBank/DDBJ whole genome shotgun (WGS) entry which is preliminary data.</text>
</comment>
<reference evidence="1" key="1">
    <citation type="submission" date="2022-09" db="EMBL/GenBank/DDBJ databases">
        <title>Culturomic study of gut microbiota in children with autism spectrum disorder.</title>
        <authorList>
            <person name="Efimov B.A."/>
            <person name="Chaplin A.V."/>
            <person name="Sokolova S.R."/>
            <person name="Pikina A.P."/>
            <person name="Korzhanova M."/>
            <person name="Belova V."/>
            <person name="Korostin D."/>
        </authorList>
    </citation>
    <scope>NUCLEOTIDE SEQUENCE</scope>
    <source>
        <strain evidence="1">ASD5510</strain>
    </source>
</reference>